<dbReference type="GO" id="GO:0006281">
    <property type="term" value="P:DNA repair"/>
    <property type="evidence" value="ECO:0007669"/>
    <property type="project" value="TreeGrafter"/>
</dbReference>
<dbReference type="GO" id="GO:0016787">
    <property type="term" value="F:hydrolase activity"/>
    <property type="evidence" value="ECO:0007669"/>
    <property type="project" value="UniProtKB-KW"/>
</dbReference>
<dbReference type="SMART" id="SM00487">
    <property type="entry name" value="DEXDc"/>
    <property type="match status" value="1"/>
</dbReference>
<proteinExistence type="predicted"/>
<evidence type="ECO:0000256" key="7">
    <source>
        <dbReference type="ARBA" id="ARBA00044550"/>
    </source>
</evidence>
<protein>
    <recommendedName>
        <fullName evidence="6">ATP-dependent DNA helicase RecQ</fullName>
    </recommendedName>
    <alternativeName>
        <fullName evidence="7">DNA 3'-5' helicase RecQ</fullName>
    </alternativeName>
</protein>
<evidence type="ECO:0000256" key="2">
    <source>
        <dbReference type="ARBA" id="ARBA00022801"/>
    </source>
</evidence>
<dbReference type="InterPro" id="IPR002464">
    <property type="entry name" value="DNA/RNA_helicase_DEAH_CS"/>
</dbReference>
<dbReference type="InterPro" id="IPR027417">
    <property type="entry name" value="P-loop_NTPase"/>
</dbReference>
<dbReference type="PANTHER" id="PTHR13710">
    <property type="entry name" value="DNA HELICASE RECQ FAMILY MEMBER"/>
    <property type="match status" value="1"/>
</dbReference>
<dbReference type="PROSITE" id="PS51192">
    <property type="entry name" value="HELICASE_ATP_BIND_1"/>
    <property type="match status" value="1"/>
</dbReference>
<dbReference type="GO" id="GO:0003677">
    <property type="term" value="F:DNA binding"/>
    <property type="evidence" value="ECO:0007669"/>
    <property type="project" value="UniProtKB-KW"/>
</dbReference>
<keyword evidence="11" id="KW-1185">Reference proteome</keyword>
<dbReference type="GO" id="GO:0006310">
    <property type="term" value="P:DNA recombination"/>
    <property type="evidence" value="ECO:0007669"/>
    <property type="project" value="InterPro"/>
</dbReference>
<dbReference type="EMBL" id="QEOP01000002">
    <property type="protein sequence ID" value="PVZ94467.1"/>
    <property type="molecule type" value="Genomic_DNA"/>
</dbReference>
<dbReference type="AlphaFoldDB" id="A0A2V1HVR3"/>
<dbReference type="InterPro" id="IPR001650">
    <property type="entry name" value="Helicase_C-like"/>
</dbReference>
<evidence type="ECO:0000313" key="11">
    <source>
        <dbReference type="Proteomes" id="UP000244893"/>
    </source>
</evidence>
<name>A0A2V1HVR3_9MICO</name>
<dbReference type="PROSITE" id="PS51194">
    <property type="entry name" value="HELICASE_CTER"/>
    <property type="match status" value="1"/>
</dbReference>
<dbReference type="InterPro" id="IPR011545">
    <property type="entry name" value="DEAD/DEAH_box_helicase_dom"/>
</dbReference>
<dbReference type="Pfam" id="PF16124">
    <property type="entry name" value="RecQ_Zn_bind"/>
    <property type="match status" value="1"/>
</dbReference>
<dbReference type="InterPro" id="IPR014001">
    <property type="entry name" value="Helicase_ATP-bd"/>
</dbReference>
<evidence type="ECO:0000256" key="3">
    <source>
        <dbReference type="ARBA" id="ARBA00022806"/>
    </source>
</evidence>
<keyword evidence="5" id="KW-0238">DNA-binding</keyword>
<dbReference type="InterPro" id="IPR036388">
    <property type="entry name" value="WH-like_DNA-bd_sf"/>
</dbReference>
<keyword evidence="3" id="KW-0347">Helicase</keyword>
<dbReference type="NCBIfam" id="TIGR00614">
    <property type="entry name" value="recQ_fam"/>
    <property type="match status" value="1"/>
</dbReference>
<dbReference type="Proteomes" id="UP000244893">
    <property type="component" value="Unassembled WGS sequence"/>
</dbReference>
<evidence type="ECO:0000256" key="4">
    <source>
        <dbReference type="ARBA" id="ARBA00022840"/>
    </source>
</evidence>
<dbReference type="Pfam" id="PF00271">
    <property type="entry name" value="Helicase_C"/>
    <property type="match status" value="1"/>
</dbReference>
<evidence type="ECO:0000259" key="8">
    <source>
        <dbReference type="PROSITE" id="PS51192"/>
    </source>
</evidence>
<evidence type="ECO:0000256" key="1">
    <source>
        <dbReference type="ARBA" id="ARBA00022741"/>
    </source>
</evidence>
<dbReference type="SUPFAM" id="SSF52540">
    <property type="entry name" value="P-loop containing nucleoside triphosphate hydrolases"/>
    <property type="match status" value="1"/>
</dbReference>
<dbReference type="GO" id="GO:0030894">
    <property type="term" value="C:replisome"/>
    <property type="evidence" value="ECO:0007669"/>
    <property type="project" value="TreeGrafter"/>
</dbReference>
<feature type="domain" description="Helicase ATP-binding" evidence="8">
    <location>
        <begin position="42"/>
        <end position="212"/>
    </location>
</feature>
<keyword evidence="2" id="KW-0378">Hydrolase</keyword>
<keyword evidence="1" id="KW-0547">Nucleotide-binding</keyword>
<keyword evidence="4" id="KW-0067">ATP-binding</keyword>
<dbReference type="GO" id="GO:0043138">
    <property type="term" value="F:3'-5' DNA helicase activity"/>
    <property type="evidence" value="ECO:0007669"/>
    <property type="project" value="TreeGrafter"/>
</dbReference>
<dbReference type="GO" id="GO:0009378">
    <property type="term" value="F:four-way junction helicase activity"/>
    <property type="evidence" value="ECO:0007669"/>
    <property type="project" value="TreeGrafter"/>
</dbReference>
<dbReference type="CDD" id="cd17920">
    <property type="entry name" value="DEXHc_RecQ"/>
    <property type="match status" value="1"/>
</dbReference>
<evidence type="ECO:0000256" key="6">
    <source>
        <dbReference type="ARBA" id="ARBA00044535"/>
    </source>
</evidence>
<dbReference type="PANTHER" id="PTHR13710:SF84">
    <property type="entry name" value="ATP-DEPENDENT DNA HELICASE RECS-RELATED"/>
    <property type="match status" value="1"/>
</dbReference>
<comment type="caution">
    <text evidence="10">The sequence shown here is derived from an EMBL/GenBank/DDBJ whole genome shotgun (WGS) entry which is preliminary data.</text>
</comment>
<dbReference type="Pfam" id="PF00270">
    <property type="entry name" value="DEAD"/>
    <property type="match status" value="1"/>
</dbReference>
<evidence type="ECO:0000259" key="9">
    <source>
        <dbReference type="PROSITE" id="PS51194"/>
    </source>
</evidence>
<evidence type="ECO:0000313" key="10">
    <source>
        <dbReference type="EMBL" id="PVZ94467.1"/>
    </source>
</evidence>
<evidence type="ECO:0000256" key="5">
    <source>
        <dbReference type="ARBA" id="ARBA00023125"/>
    </source>
</evidence>
<accession>A0A2V1HVR3</accession>
<dbReference type="OrthoDB" id="9760034at2"/>
<dbReference type="InterPro" id="IPR004589">
    <property type="entry name" value="DNA_helicase_ATP-dep_RecQ"/>
</dbReference>
<sequence>MLSASTCEHASVTSSTTTDRISNTADELFGWTELRPGLADAIAQVLDGRDVLAIMPTGYGKSAVYKVAGALLPGMTVVVSPLIALQDDQVAGIRDRPTAPTAYAINSAQGERANEEAWREVEGGRVGYLFLSPEQLAREDVIERLAAASVSLFVVDEAHCVSSWGHDFRPDYLRLHDAVDAIGRPTVLAMTATGAGPVRQEIVDRLELRDPVLISRGYDRPNIRLEVVRHSDDDAKRAAVVEDVESLQKPGLLYVGTRRDTERYAEELRSRGLRAAAYHGGLGAKDRRGLHEGFRADEYDVVVATSAFGMGIDKAGIRFVLHAAVTESVDEYYQEVGRSGRDGEPALARLHYRSEDLSLRSFFAGNSPNRSRLERIATALASVERPVSAAELAEATLLSSRQLGPSLSLLIDAGAAVDGDDGISAVSDMGVGEAVAAAVTQAENRANIDESRIAMMRSYAETLSCRRIFLLGYFGEERDEPCGNCDTCTSGTAYEHLDGADQDAGPFPVDATVRHREWGSGTVMKVEDDRITVFFGTEGYRVLSLEAIAEHDLLERV</sequence>
<dbReference type="GO" id="GO:0043590">
    <property type="term" value="C:bacterial nucleoid"/>
    <property type="evidence" value="ECO:0007669"/>
    <property type="project" value="TreeGrafter"/>
</dbReference>
<gene>
    <name evidence="10" type="ORF">DDQ50_12225</name>
</gene>
<dbReference type="GO" id="GO:0005524">
    <property type="term" value="F:ATP binding"/>
    <property type="evidence" value="ECO:0007669"/>
    <property type="project" value="UniProtKB-KW"/>
</dbReference>
<dbReference type="PROSITE" id="PS00690">
    <property type="entry name" value="DEAH_ATP_HELICASE"/>
    <property type="match status" value="1"/>
</dbReference>
<organism evidence="10 11">
    <name type="scientific">Amnibacterium flavum</name>
    <dbReference type="NCBI Taxonomy" id="2173173"/>
    <lineage>
        <taxon>Bacteria</taxon>
        <taxon>Bacillati</taxon>
        <taxon>Actinomycetota</taxon>
        <taxon>Actinomycetes</taxon>
        <taxon>Micrococcales</taxon>
        <taxon>Microbacteriaceae</taxon>
        <taxon>Amnibacterium</taxon>
    </lineage>
</organism>
<dbReference type="SMART" id="SM00490">
    <property type="entry name" value="HELICc"/>
    <property type="match status" value="1"/>
</dbReference>
<feature type="domain" description="Helicase C-terminal" evidence="9">
    <location>
        <begin position="239"/>
        <end position="384"/>
    </location>
</feature>
<dbReference type="GO" id="GO:0005737">
    <property type="term" value="C:cytoplasm"/>
    <property type="evidence" value="ECO:0007669"/>
    <property type="project" value="TreeGrafter"/>
</dbReference>
<dbReference type="Gene3D" id="3.40.50.300">
    <property type="entry name" value="P-loop containing nucleotide triphosphate hydrolases"/>
    <property type="match status" value="2"/>
</dbReference>
<reference evidence="10 11" key="1">
    <citation type="submission" date="2018-05" db="EMBL/GenBank/DDBJ databases">
        <title>Amnibacterium sp. M8JJ-5, whole genome shotgun sequence.</title>
        <authorList>
            <person name="Tuo L."/>
        </authorList>
    </citation>
    <scope>NUCLEOTIDE SEQUENCE [LARGE SCALE GENOMIC DNA]</scope>
    <source>
        <strain evidence="10 11">M8JJ-5</strain>
    </source>
</reference>
<dbReference type="InterPro" id="IPR032284">
    <property type="entry name" value="RecQ_Zn-bd"/>
</dbReference>
<dbReference type="Gene3D" id="1.10.10.10">
    <property type="entry name" value="Winged helix-like DNA-binding domain superfamily/Winged helix DNA-binding domain"/>
    <property type="match status" value="1"/>
</dbReference>